<comment type="similarity">
    <text evidence="2">Belongs to the CALHM family.</text>
</comment>
<keyword evidence="5 9" id="KW-1133">Transmembrane helix</keyword>
<evidence type="ECO:0000256" key="7">
    <source>
        <dbReference type="ARBA" id="ARBA00023136"/>
    </source>
</evidence>
<comment type="subcellular location">
    <subcellularLocation>
        <location evidence="1">Membrane</location>
        <topology evidence="1">Multi-pass membrane protein</topology>
    </subcellularLocation>
</comment>
<keyword evidence="3" id="KW-0813">Transport</keyword>
<keyword evidence="6" id="KW-0406">Ion transport</keyword>
<dbReference type="Pfam" id="PF14798">
    <property type="entry name" value="Ca_hom_mod"/>
    <property type="match status" value="1"/>
</dbReference>
<evidence type="ECO:0000256" key="8">
    <source>
        <dbReference type="ARBA" id="ARBA00023303"/>
    </source>
</evidence>
<dbReference type="EMBL" id="JAHRIM010076417">
    <property type="protein sequence ID" value="MEQ2274310.1"/>
    <property type="molecule type" value="Genomic_DNA"/>
</dbReference>
<accession>A0ABV0WYW5</accession>
<sequence>MDNFQLVLRFFMNQKAMVGYSFMAILTIGGERVFSMVSFQCPCNHDQNFTYGLIFLLGPAAVLLVFGLFFSTRLWRLYTGCCLNPMKLCPRGNCFGCFRVLMSIFTSACVAPIMWLCVALLNGTFYECAISGLDENLVVDLFCKNKTLKCREELARVPCDCSKLSSDERMELLLMFRAQSQILGWSIIIFAAIISLLGTCCKNCRSQVSYLQLSFWKHYIEKEKERFDAFTVDYATKLAERNLQSFFENKIPNPMPFPNHKAWEEISEYYTFSRTEQYYSTLQRYVERTDRDFSPEKRPVLDIEHGIEMT</sequence>
<feature type="transmembrane region" description="Helical" evidence="9">
    <location>
        <begin position="96"/>
        <end position="121"/>
    </location>
</feature>
<evidence type="ECO:0000256" key="1">
    <source>
        <dbReference type="ARBA" id="ARBA00004141"/>
    </source>
</evidence>
<proteinExistence type="inferred from homology"/>
<reference evidence="10 11" key="1">
    <citation type="submission" date="2021-06" db="EMBL/GenBank/DDBJ databases">
        <authorList>
            <person name="Palmer J.M."/>
        </authorList>
    </citation>
    <scope>NUCLEOTIDE SEQUENCE [LARGE SCALE GENOMIC DNA]</scope>
    <source>
        <strain evidence="10 11">XR_2019</strain>
        <tissue evidence="10">Muscle</tissue>
    </source>
</reference>
<feature type="transmembrane region" description="Helical" evidence="9">
    <location>
        <begin position="182"/>
        <end position="201"/>
    </location>
</feature>
<evidence type="ECO:0000256" key="2">
    <source>
        <dbReference type="ARBA" id="ARBA00008497"/>
    </source>
</evidence>
<dbReference type="PANTHER" id="PTHR32261">
    <property type="entry name" value="CALCIUM HOMEOSTASIS MODULATOR PROTEIN"/>
    <property type="match status" value="1"/>
</dbReference>
<dbReference type="PANTHER" id="PTHR32261:SF8">
    <property type="entry name" value="CALCIUM HOMEOSTASIS MODULATOR PROTEIN 5"/>
    <property type="match status" value="1"/>
</dbReference>
<keyword evidence="11" id="KW-1185">Reference proteome</keyword>
<evidence type="ECO:0000256" key="9">
    <source>
        <dbReference type="SAM" id="Phobius"/>
    </source>
</evidence>
<evidence type="ECO:0000256" key="3">
    <source>
        <dbReference type="ARBA" id="ARBA00022448"/>
    </source>
</evidence>
<organism evidence="10 11">
    <name type="scientific">Xenotaenia resolanae</name>
    <dbReference type="NCBI Taxonomy" id="208358"/>
    <lineage>
        <taxon>Eukaryota</taxon>
        <taxon>Metazoa</taxon>
        <taxon>Chordata</taxon>
        <taxon>Craniata</taxon>
        <taxon>Vertebrata</taxon>
        <taxon>Euteleostomi</taxon>
        <taxon>Actinopterygii</taxon>
        <taxon>Neopterygii</taxon>
        <taxon>Teleostei</taxon>
        <taxon>Neoteleostei</taxon>
        <taxon>Acanthomorphata</taxon>
        <taxon>Ovalentaria</taxon>
        <taxon>Atherinomorphae</taxon>
        <taxon>Cyprinodontiformes</taxon>
        <taxon>Goodeidae</taxon>
        <taxon>Xenotaenia</taxon>
    </lineage>
</organism>
<keyword evidence="7 9" id="KW-0472">Membrane</keyword>
<evidence type="ECO:0000313" key="10">
    <source>
        <dbReference type="EMBL" id="MEQ2274310.1"/>
    </source>
</evidence>
<comment type="caution">
    <text evidence="10">The sequence shown here is derived from an EMBL/GenBank/DDBJ whole genome shotgun (WGS) entry which is preliminary data.</text>
</comment>
<keyword evidence="4 9" id="KW-0812">Transmembrane</keyword>
<protein>
    <recommendedName>
        <fullName evidence="12">Calcium homeostasis modulator protein 5</fullName>
    </recommendedName>
</protein>
<dbReference type="Proteomes" id="UP001444071">
    <property type="component" value="Unassembled WGS sequence"/>
</dbReference>
<gene>
    <name evidence="10" type="ORF">XENORESO_018159</name>
</gene>
<evidence type="ECO:0000256" key="5">
    <source>
        <dbReference type="ARBA" id="ARBA00022989"/>
    </source>
</evidence>
<evidence type="ECO:0000256" key="4">
    <source>
        <dbReference type="ARBA" id="ARBA00022692"/>
    </source>
</evidence>
<keyword evidence="8" id="KW-0407">Ion channel</keyword>
<evidence type="ECO:0000313" key="11">
    <source>
        <dbReference type="Proteomes" id="UP001444071"/>
    </source>
</evidence>
<evidence type="ECO:0008006" key="12">
    <source>
        <dbReference type="Google" id="ProtNLM"/>
    </source>
</evidence>
<name>A0ABV0WYW5_9TELE</name>
<feature type="transmembrane region" description="Helical" evidence="9">
    <location>
        <begin position="51"/>
        <end position="75"/>
    </location>
</feature>
<evidence type="ECO:0000256" key="6">
    <source>
        <dbReference type="ARBA" id="ARBA00023065"/>
    </source>
</evidence>
<dbReference type="InterPro" id="IPR029569">
    <property type="entry name" value="CALHM"/>
</dbReference>